<name>A0A2L0EHT2_SORCE</name>
<accession>A0A2L0EHT2</accession>
<evidence type="ECO:0000313" key="3">
    <source>
        <dbReference type="EMBL" id="AUX38837.1"/>
    </source>
</evidence>
<dbReference type="EMBL" id="CP012673">
    <property type="protein sequence ID" value="AUX38837.1"/>
    <property type="molecule type" value="Genomic_DNA"/>
</dbReference>
<dbReference type="InterPro" id="IPR002611">
    <property type="entry name" value="IstB_ATP-bd"/>
</dbReference>
<feature type="domain" description="AAA+ ATPase" evidence="2">
    <location>
        <begin position="102"/>
        <end position="225"/>
    </location>
</feature>
<organism evidence="3 5">
    <name type="scientific">Sorangium cellulosum</name>
    <name type="common">Polyangium cellulosum</name>
    <dbReference type="NCBI Taxonomy" id="56"/>
    <lineage>
        <taxon>Bacteria</taxon>
        <taxon>Pseudomonadati</taxon>
        <taxon>Myxococcota</taxon>
        <taxon>Polyangia</taxon>
        <taxon>Polyangiales</taxon>
        <taxon>Polyangiaceae</taxon>
        <taxon>Sorangium</taxon>
    </lineage>
</organism>
<dbReference type="GO" id="GO:0006260">
    <property type="term" value="P:DNA replication"/>
    <property type="evidence" value="ECO:0007669"/>
    <property type="project" value="TreeGrafter"/>
</dbReference>
<dbReference type="AlphaFoldDB" id="A0A2L0EHT2"/>
<feature type="compositionally biased region" description="Basic residues" evidence="1">
    <location>
        <begin position="264"/>
        <end position="273"/>
    </location>
</feature>
<dbReference type="CDD" id="cd00009">
    <property type="entry name" value="AAA"/>
    <property type="match status" value="1"/>
</dbReference>
<proteinExistence type="predicted"/>
<sequence length="273" mass="30845">MSSSEVDPALVTALKRLRLGRIAATLRERLLLAEKQSMGHEEMLLMLLTDEIARRDASATDNRVRDAGLDPNMRLELWDKTAKVSFDKRLLGGFTSLRFLEEHKHIVILGSVGVGKTFLANALGHLACQHGYSVRFLRADAMLRRLRQSRLDNSRDAEMVALTTVDLLILDDFALEAMSKEESRDVYQLFLERTGHASMIVTSNRDTAEWLAMFDDVLLAQSAVDRFKNAAFDFIVEGESYRPRLKPKLDESNTAAPVPARSKPPTHPRNKRR</sequence>
<evidence type="ECO:0000256" key="1">
    <source>
        <dbReference type="SAM" id="MobiDB-lite"/>
    </source>
</evidence>
<dbReference type="Gene3D" id="3.40.50.300">
    <property type="entry name" value="P-loop containing nucleotide triphosphate hydrolases"/>
    <property type="match status" value="1"/>
</dbReference>
<dbReference type="EMBL" id="CP012673">
    <property type="protein sequence ID" value="AUX45912.1"/>
    <property type="molecule type" value="Genomic_DNA"/>
</dbReference>
<evidence type="ECO:0000259" key="2">
    <source>
        <dbReference type="SMART" id="SM00382"/>
    </source>
</evidence>
<reference evidence="3 5" key="1">
    <citation type="submission" date="2015-09" db="EMBL/GenBank/DDBJ databases">
        <title>Sorangium comparison.</title>
        <authorList>
            <person name="Zaburannyi N."/>
            <person name="Bunk B."/>
            <person name="Overmann J."/>
            <person name="Mueller R."/>
        </authorList>
    </citation>
    <scope>NUCLEOTIDE SEQUENCE [LARGE SCALE GENOMIC DNA]</scope>
    <source>
        <strain evidence="3 5">So ce26</strain>
    </source>
</reference>
<dbReference type="Pfam" id="PF01695">
    <property type="entry name" value="IstB_IS21"/>
    <property type="match status" value="1"/>
</dbReference>
<dbReference type="OrthoDB" id="8150723at2"/>
<dbReference type="RefSeq" id="WP_104976897.1">
    <property type="nucleotide sequence ID" value="NZ_CP012673.1"/>
</dbReference>
<gene>
    <name evidence="3" type="ORF">SOCE26_002170</name>
    <name evidence="4" type="ORF">SOCE26_074130</name>
</gene>
<dbReference type="PANTHER" id="PTHR30050">
    <property type="entry name" value="CHROMOSOMAL REPLICATION INITIATOR PROTEIN DNAA"/>
    <property type="match status" value="1"/>
</dbReference>
<dbReference type="SUPFAM" id="SSF52540">
    <property type="entry name" value="P-loop containing nucleoside triphosphate hydrolases"/>
    <property type="match status" value="1"/>
</dbReference>
<protein>
    <recommendedName>
        <fullName evidence="2">AAA+ ATPase domain-containing protein</fullName>
    </recommendedName>
</protein>
<dbReference type="Proteomes" id="UP000238348">
    <property type="component" value="Chromosome"/>
</dbReference>
<dbReference type="PIRSF" id="PIRSF003073">
    <property type="entry name" value="DNAC_TnpB_IstB"/>
    <property type="match status" value="1"/>
</dbReference>
<feature type="region of interest" description="Disordered" evidence="1">
    <location>
        <begin position="246"/>
        <end position="273"/>
    </location>
</feature>
<dbReference type="InterPro" id="IPR027417">
    <property type="entry name" value="P-loop_NTPase"/>
</dbReference>
<evidence type="ECO:0000313" key="5">
    <source>
        <dbReference type="Proteomes" id="UP000238348"/>
    </source>
</evidence>
<dbReference type="InterPro" id="IPR028350">
    <property type="entry name" value="DNAC/IstB-like"/>
</dbReference>
<dbReference type="GO" id="GO:0005524">
    <property type="term" value="F:ATP binding"/>
    <property type="evidence" value="ECO:0007669"/>
    <property type="project" value="InterPro"/>
</dbReference>
<dbReference type="InterPro" id="IPR003593">
    <property type="entry name" value="AAA+_ATPase"/>
</dbReference>
<evidence type="ECO:0000313" key="4">
    <source>
        <dbReference type="EMBL" id="AUX45912.1"/>
    </source>
</evidence>
<dbReference type="PANTHER" id="PTHR30050:SF4">
    <property type="entry name" value="ATP-BINDING PROTEIN RV3427C IN INSERTION SEQUENCE-RELATED"/>
    <property type="match status" value="1"/>
</dbReference>
<dbReference type="SMART" id="SM00382">
    <property type="entry name" value="AAA"/>
    <property type="match status" value="1"/>
</dbReference>